<accession>A0A8H9KVB1</accession>
<protein>
    <submittedName>
        <fullName evidence="10">DUF421 domain-containing protein</fullName>
    </submittedName>
</protein>
<keyword evidence="3" id="KW-1003">Cell membrane</keyword>
<feature type="domain" description="YetF C-terminal" evidence="8">
    <location>
        <begin position="80"/>
        <end position="147"/>
    </location>
</feature>
<evidence type="ECO:0000259" key="9">
    <source>
        <dbReference type="Pfam" id="PF20730"/>
    </source>
</evidence>
<gene>
    <name evidence="10" type="ORF">GCM10011314_29470</name>
</gene>
<dbReference type="PANTHER" id="PTHR34582:SF6">
    <property type="entry name" value="UPF0702 TRANSMEMBRANE PROTEIN YCAP"/>
    <property type="match status" value="1"/>
</dbReference>
<feature type="domain" description="YetF-like N-terminal transmembrane" evidence="9">
    <location>
        <begin position="2"/>
        <end position="74"/>
    </location>
</feature>
<evidence type="ECO:0000256" key="3">
    <source>
        <dbReference type="ARBA" id="ARBA00022475"/>
    </source>
</evidence>
<dbReference type="InterPro" id="IPR007353">
    <property type="entry name" value="DUF421"/>
</dbReference>
<comment type="caution">
    <text evidence="10">The sequence shown here is derived from an EMBL/GenBank/DDBJ whole genome shotgun (WGS) entry which is preliminary data.</text>
</comment>
<evidence type="ECO:0000313" key="11">
    <source>
        <dbReference type="Proteomes" id="UP000628079"/>
    </source>
</evidence>
<dbReference type="PANTHER" id="PTHR34582">
    <property type="entry name" value="UPF0702 TRANSMEMBRANE PROTEIN YCAP"/>
    <property type="match status" value="1"/>
</dbReference>
<evidence type="ECO:0000313" key="10">
    <source>
        <dbReference type="EMBL" id="GGB87766.1"/>
    </source>
</evidence>
<proteinExistence type="inferred from homology"/>
<reference evidence="10" key="2">
    <citation type="submission" date="2020-09" db="EMBL/GenBank/DDBJ databases">
        <authorList>
            <person name="Sun Q."/>
            <person name="Zhou Y."/>
        </authorList>
    </citation>
    <scope>NUCLEOTIDE SEQUENCE</scope>
    <source>
        <strain evidence="10">CGMCC 1.10749</strain>
    </source>
</reference>
<evidence type="ECO:0000259" key="8">
    <source>
        <dbReference type="Pfam" id="PF04239"/>
    </source>
</evidence>
<dbReference type="Pfam" id="PF20730">
    <property type="entry name" value="YetF_N"/>
    <property type="match status" value="1"/>
</dbReference>
<dbReference type="Pfam" id="PF04239">
    <property type="entry name" value="DUF421"/>
    <property type="match status" value="1"/>
</dbReference>
<dbReference type="Gene3D" id="3.30.240.20">
    <property type="entry name" value="bsu07140 like domains"/>
    <property type="match status" value="1"/>
</dbReference>
<dbReference type="AlphaFoldDB" id="A0A8H9KVB1"/>
<keyword evidence="6 7" id="KW-0472">Membrane</keyword>
<dbReference type="GO" id="GO:0005886">
    <property type="term" value="C:plasma membrane"/>
    <property type="evidence" value="ECO:0007669"/>
    <property type="project" value="UniProtKB-SubCell"/>
</dbReference>
<comment type="similarity">
    <text evidence="2">Belongs to the UPF0702 family.</text>
</comment>
<dbReference type="InterPro" id="IPR023090">
    <property type="entry name" value="UPF0702_alpha/beta_dom_sf"/>
</dbReference>
<evidence type="ECO:0000256" key="5">
    <source>
        <dbReference type="ARBA" id="ARBA00022989"/>
    </source>
</evidence>
<comment type="subcellular location">
    <subcellularLocation>
        <location evidence="1">Cell membrane</location>
        <topology evidence="1">Multi-pass membrane protein</topology>
    </subcellularLocation>
</comment>
<keyword evidence="5 7" id="KW-1133">Transmembrane helix</keyword>
<reference evidence="10" key="1">
    <citation type="journal article" date="2014" name="Int. J. Syst. Evol. Microbiol.">
        <title>Complete genome sequence of Corynebacterium casei LMG S-19264T (=DSM 44701T), isolated from a smear-ripened cheese.</title>
        <authorList>
            <consortium name="US DOE Joint Genome Institute (JGI-PGF)"/>
            <person name="Walter F."/>
            <person name="Albersmeier A."/>
            <person name="Kalinowski J."/>
            <person name="Ruckert C."/>
        </authorList>
    </citation>
    <scope>NUCLEOTIDE SEQUENCE</scope>
    <source>
        <strain evidence="10">CGMCC 1.10749</strain>
    </source>
</reference>
<evidence type="ECO:0000256" key="4">
    <source>
        <dbReference type="ARBA" id="ARBA00022692"/>
    </source>
</evidence>
<evidence type="ECO:0000256" key="7">
    <source>
        <dbReference type="SAM" id="Phobius"/>
    </source>
</evidence>
<dbReference type="EMBL" id="BMEA01000003">
    <property type="protein sequence ID" value="GGB87766.1"/>
    <property type="molecule type" value="Genomic_DNA"/>
</dbReference>
<sequence>MDIVVRAAVVFLVLWLAIRVSGKREVAQLSAFDMIMVVTLGDLVAQGVVQEDYSLSAATLAVSTFCLLSLLLAWMHYRFPRSRPLLSGRARVVVRDGEPVLDVLSSERVTIEDVHEAAREKGIRSLRDIELCVLEVDGGFSFFTKERSSADDGAQSS</sequence>
<dbReference type="InterPro" id="IPR048454">
    <property type="entry name" value="YetF_N"/>
</dbReference>
<dbReference type="Proteomes" id="UP000628079">
    <property type="component" value="Unassembled WGS sequence"/>
</dbReference>
<evidence type="ECO:0000256" key="6">
    <source>
        <dbReference type="ARBA" id="ARBA00023136"/>
    </source>
</evidence>
<organism evidence="10 11">
    <name type="scientific">Knoellia flava</name>
    <dbReference type="NCBI Taxonomy" id="913969"/>
    <lineage>
        <taxon>Bacteria</taxon>
        <taxon>Bacillati</taxon>
        <taxon>Actinomycetota</taxon>
        <taxon>Actinomycetes</taxon>
        <taxon>Micrococcales</taxon>
        <taxon>Intrasporangiaceae</taxon>
        <taxon>Knoellia</taxon>
    </lineage>
</organism>
<feature type="transmembrane region" description="Helical" evidence="7">
    <location>
        <begin position="53"/>
        <end position="74"/>
    </location>
</feature>
<evidence type="ECO:0000256" key="1">
    <source>
        <dbReference type="ARBA" id="ARBA00004651"/>
    </source>
</evidence>
<keyword evidence="4 7" id="KW-0812">Transmembrane</keyword>
<name>A0A8H9KVB1_9MICO</name>
<evidence type="ECO:0000256" key="2">
    <source>
        <dbReference type="ARBA" id="ARBA00006448"/>
    </source>
</evidence>